<dbReference type="Gene3D" id="1.25.40.840">
    <property type="entry name" value="CCR4-NOT transcription complex subunit 1 TTP binding domain"/>
    <property type="match status" value="1"/>
</dbReference>
<dbReference type="GeneID" id="5477693"/>
<evidence type="ECO:0000259" key="9">
    <source>
        <dbReference type="Pfam" id="PF16415"/>
    </source>
</evidence>
<dbReference type="Pfam" id="PF04054">
    <property type="entry name" value="Not1"/>
    <property type="match status" value="1"/>
</dbReference>
<dbReference type="InterPro" id="IPR007196">
    <property type="entry name" value="CCR4-Not_Not1_C"/>
</dbReference>
<dbReference type="InterPro" id="IPR032191">
    <property type="entry name" value="CNOT1_CAF1_bind"/>
</dbReference>
<dbReference type="PANTHER" id="PTHR13162">
    <property type="entry name" value="CCR4-NOT TRANSCRIPTION COMPLEX"/>
    <property type="match status" value="1"/>
</dbReference>
<dbReference type="Pfam" id="PF25097">
    <property type="entry name" value="ARM_Cnot1"/>
    <property type="match status" value="1"/>
</dbReference>
<dbReference type="RefSeq" id="XP_001609474.1">
    <property type="nucleotide sequence ID" value="XM_001609424.1"/>
</dbReference>
<dbReference type="InterPro" id="IPR032193">
    <property type="entry name" value="CNOT1_TTP_bind"/>
</dbReference>
<feature type="region of interest" description="Disordered" evidence="6">
    <location>
        <begin position="537"/>
        <end position="598"/>
    </location>
</feature>
<evidence type="ECO:0000259" key="7">
    <source>
        <dbReference type="Pfam" id="PF04054"/>
    </source>
</evidence>
<feature type="domain" description="CCR4-NOT transcription complex subunit 1 TTP binding" evidence="10">
    <location>
        <begin position="28"/>
        <end position="178"/>
    </location>
</feature>
<dbReference type="EMBL" id="AAXT01000004">
    <property type="protein sequence ID" value="EDO05906.1"/>
    <property type="molecule type" value="Genomic_DNA"/>
</dbReference>
<evidence type="ECO:0000259" key="11">
    <source>
        <dbReference type="Pfam" id="PF25097"/>
    </source>
</evidence>
<dbReference type="STRING" id="5865.A7AVT0"/>
<evidence type="ECO:0000259" key="10">
    <source>
        <dbReference type="Pfam" id="PF16417"/>
    </source>
</evidence>
<feature type="domain" description="CCR4-Not complex component Not1 C-terminal" evidence="7">
    <location>
        <begin position="1313"/>
        <end position="1628"/>
    </location>
</feature>
<reference evidence="12 13" key="1">
    <citation type="journal article" date="2007" name="PLoS Pathog.">
        <title>Genome sequence of Babesia bovis and comparative analysis of apicomplexan hemoprotozoa.</title>
        <authorList>
            <person name="Brayton K.A."/>
            <person name="Lau A.O.T."/>
            <person name="Herndon D.R."/>
            <person name="Hannick L."/>
            <person name="Kappmeyer L.S."/>
            <person name="Berens S.J."/>
            <person name="Bidwell S.L."/>
            <person name="Brown W.C."/>
            <person name="Crabtree J."/>
            <person name="Fadrosh D."/>
            <person name="Feldblum T."/>
            <person name="Forberger H.A."/>
            <person name="Haas B.J."/>
            <person name="Howell J.M."/>
            <person name="Khouri H."/>
            <person name="Koo H."/>
            <person name="Mann D.J."/>
            <person name="Norimine J."/>
            <person name="Paulsen I.T."/>
            <person name="Radune D."/>
            <person name="Ren Q."/>
            <person name="Smith R.K. Jr."/>
            <person name="Suarez C.E."/>
            <person name="White O."/>
            <person name="Wortman J.R."/>
            <person name="Knowles D.P. Jr."/>
            <person name="McElwain T.F."/>
            <person name="Nene V.M."/>
        </authorList>
    </citation>
    <scope>NUCLEOTIDE SEQUENCE [LARGE SCALE GENOMIC DNA]</scope>
    <source>
        <strain evidence="12">T2Bo</strain>
    </source>
</reference>
<dbReference type="Pfam" id="PF12842">
    <property type="entry name" value="DUF3819"/>
    <property type="match status" value="1"/>
</dbReference>
<dbReference type="GO" id="GO:0060090">
    <property type="term" value="F:molecular adaptor activity"/>
    <property type="evidence" value="ECO:0007669"/>
    <property type="project" value="TreeGrafter"/>
</dbReference>
<dbReference type="Pfam" id="PF16415">
    <property type="entry name" value="CNOT1_CAF1_bind"/>
    <property type="match status" value="1"/>
</dbReference>
<dbReference type="PANTHER" id="PTHR13162:SF8">
    <property type="entry name" value="CCR4-NOT TRANSCRIPTION COMPLEX SUBUNIT 1"/>
    <property type="match status" value="1"/>
</dbReference>
<feature type="compositionally biased region" description="Pro residues" evidence="6">
    <location>
        <begin position="559"/>
        <end position="568"/>
    </location>
</feature>
<evidence type="ECO:0000256" key="1">
    <source>
        <dbReference type="ARBA" id="ARBA00004123"/>
    </source>
</evidence>
<dbReference type="InterPro" id="IPR024557">
    <property type="entry name" value="CNOT1_dom_4"/>
</dbReference>
<feature type="region of interest" description="Disordered" evidence="6">
    <location>
        <begin position="495"/>
        <end position="524"/>
    </location>
</feature>
<evidence type="ECO:0000256" key="5">
    <source>
        <dbReference type="ARBA" id="ARBA00023242"/>
    </source>
</evidence>
<dbReference type="CDD" id="cd20710">
    <property type="entry name" value="NOT1_connector"/>
    <property type="match status" value="1"/>
</dbReference>
<dbReference type="GO" id="GO:0000932">
    <property type="term" value="C:P-body"/>
    <property type="evidence" value="ECO:0007669"/>
    <property type="project" value="TreeGrafter"/>
</dbReference>
<dbReference type="InterPro" id="IPR055454">
    <property type="entry name" value="CNOT1-like_NOT1_connector"/>
</dbReference>
<dbReference type="GO" id="GO:0000288">
    <property type="term" value="P:nuclear-transcribed mRNA catabolic process, deadenylation-dependent decay"/>
    <property type="evidence" value="ECO:0007669"/>
    <property type="project" value="TreeGrafter"/>
</dbReference>
<reference evidence="13" key="2">
    <citation type="journal article" date="2020" name="Data Brief">
        <title>Transcriptome dataset of Babesia bovis life stages within vertebrate and invertebrate hosts.</title>
        <authorList>
            <person name="Ueti M.W."/>
            <person name="Johnson W.C."/>
            <person name="Kappmeyer L.S."/>
            <person name="Herndon D.R."/>
            <person name="Mousel M.R."/>
            <person name="Reif K.E."/>
            <person name="Taus N.S."/>
            <person name="Ifeonu O.O."/>
            <person name="Silva J.C."/>
            <person name="Suarez C.E."/>
            <person name="Brayton K.A."/>
        </authorList>
    </citation>
    <scope>NUCLEOTIDE SEQUENCE [LARGE SCALE GENOMIC DNA]</scope>
</reference>
<dbReference type="GO" id="GO:0030015">
    <property type="term" value="C:CCR4-NOT core complex"/>
    <property type="evidence" value="ECO:0007669"/>
    <property type="project" value="InterPro"/>
</dbReference>
<keyword evidence="5" id="KW-0539">Nucleus</keyword>
<dbReference type="VEuPathDB" id="PiroplasmaDB:BBOV_IV003100"/>
<evidence type="ECO:0000256" key="2">
    <source>
        <dbReference type="ARBA" id="ARBA00022491"/>
    </source>
</evidence>
<evidence type="ECO:0000256" key="4">
    <source>
        <dbReference type="ARBA" id="ARBA00023163"/>
    </source>
</evidence>
<dbReference type="InterPro" id="IPR038535">
    <property type="entry name" value="CNOT1_TTP_bind_sf"/>
</dbReference>
<protein>
    <submittedName>
        <fullName evidence="12">Transcriptional regulatory protein, putative</fullName>
    </submittedName>
</protein>
<keyword evidence="13" id="KW-1185">Reference proteome</keyword>
<dbReference type="Gene3D" id="1.25.40.180">
    <property type="match status" value="1"/>
</dbReference>
<feature type="compositionally biased region" description="Polar residues" evidence="6">
    <location>
        <begin position="581"/>
        <end position="590"/>
    </location>
</feature>
<evidence type="ECO:0000259" key="8">
    <source>
        <dbReference type="Pfam" id="PF12842"/>
    </source>
</evidence>
<feature type="domain" description="CCR4-NOT transcription complex subunit 1-like NOT1 connector" evidence="11">
    <location>
        <begin position="906"/>
        <end position="1042"/>
    </location>
</feature>
<dbReference type="OMA" id="IESITHT"/>
<sequence length="1650" mass="184351">MSSGGYTLDPPKSGVLAELEEAESMPDEERVNKYFYNLYVANVSTDDIIGVMRRFESSPPDSRNSKTYRTMLKILFNECRFFPKYPVQELAITAELFGKMIKHCLLLSNGNLLMLALRCIIEALKRGKMSKMFQFGTIALSQFETSIANYPWFSTALLDIPDVRETFPQLYKTCEKLQSIMTDSMRGTTYVDQSKGIIIRPEDCEPGVARSAPAPPDVPPPCVIDKDRLDVGELESLMNCVLDDLTLEVPPVAVVNQIYAAFNNMSMDTAAQKAREVNDAIEASNLSWLLLYIVKTRASKEQNLHDVFVLFIENIKAPKVFDMAIQITYSCISACLKHIVDQKELPSYRTLLKNLGSWLGRITIGRNIPIMSRRLDLKQVLFHAYENGAMVAALPFVCKIMEHVANSKIFKPPNPWTTAILNFLVEIHSLNRLKTSLVFEVEVLFKHLDLGLENFANKTQLLESRVRPDVSIDFDPVEVPSEIPVPKVTEVPKPVHQYPVTGVPKSQPGRSGLGPQREASKDSVREKLNLLLAKVMREGPGVVRPNPPGESRSTEKPHPPPGYPPVPPIGALNGLHMQPVGNVSSGQSPIKNPPTPPLSDFAERVLHQLQSSVVISPSIAIFELQPQLRACVPLAIDRAIRRVIPVVSEHALSISRATTRMLISNDFAGEEDESTLRVAIQSMMEYFAKSLVIATCKEPLRIAFHESLRAALQTYSTQDCNTQVLVEQLVQIISQDNIVPAVAAAEKIVGEQAVRDVDSVIPDVLKLCKTQHQQGLPISLPPLLQQWNRLNVCMDKRNLTLYRNLFQNGARGLPVSSPLLQHLHGNVPRSMPPQPVGPVTNGAMPMSLCNAVMSRFEECFAEVREPLREIALFPPSLYSKSPTEPDYEPIMFSTHALLVLYSLPVDHDLFSCIAKCLNVMENSRHSEMASIAISHRLLTFLCEGIGAQAGLNVEVLLCVLDGLNQLNPGIKQSLVPLLFSQPLDRGNTAFNVVTVTGLLRYNLLDWSHLVHYLTLAMDKGRNSYAVEMAIVITAISVIDQRSIGPEAAAAIIREIASIKCGLEMCETYSGVLLKDARSKLLKDYMDLCPEPRLIIVSLSPILKRNLAACVTGSKFKLVGPTDDVMSFPETVRRDSHLDLGFGGVRRIVPPPPVSDSHRAIVSIIFAKWIESSLPYDGENLLLAWRQFFQRFNLQSLFKMDGGTDNFFAICVGSAIGTMSSSSPGWTVDQLDDPGFPSEGIDSLIALAKMADVMLRLVGGSDVPPSSALQKLLASTASLVLYGHDYISYYKLWVVLMRYFDKLEVASGNIVCRITFLTALRCINPTRCPEFVFFWLRLIWHPSLLKGAMAIPRCWSHVANLLLEMTCFMDANRKHESYHRIEQWCLELVHHVCDNYPQFVVEYYFCIGGSPRLERAASSCYVGPDPVPINALSMPVDHLPAMTVAPPVSPMIVTLLMRHGIKSYADSVMRSVVRQANIHAKIDVQQVVKVLEDVLDNDPGQGMTLVSCFSYYIGIEFPKSLSEPERIDERRLYVYLELLRQMSNRGRYVLVNAISRHLRYPNLHTHFFSCLLLWLFDVFRAPRDDILRQIILRVLLEQGLSGVKCPWGVRLTVVELFRNPRYKLGGDSFKSIPNCTRALLETISQVCSDVV</sequence>
<comment type="subcellular location">
    <subcellularLocation>
        <location evidence="1">Nucleus</location>
    </subcellularLocation>
</comment>
<dbReference type="KEGG" id="bbo:BBOV_IV003100"/>
<evidence type="ECO:0000313" key="13">
    <source>
        <dbReference type="Proteomes" id="UP000002173"/>
    </source>
</evidence>
<reference evidence="13" key="3">
    <citation type="journal article" date="2021" name="Int. J. Parasitol.">
        <title>Comparative analysis of gene expression between Babesia bovis blood stages and kinetes allowed by improved genome annotation.</title>
        <authorList>
            <person name="Ueti M.W."/>
            <person name="Johnson W.C."/>
            <person name="Kappmeyer L.S."/>
            <person name="Herndon D.R."/>
            <person name="Mousel M.R."/>
            <person name="Reif K.E."/>
            <person name="Taus N.S."/>
            <person name="Ifeonu O.O."/>
            <person name="Silva J.C."/>
            <person name="Suarez C.E."/>
            <person name="Brayton K.A."/>
        </authorList>
    </citation>
    <scope>NUCLEOTIDE SEQUENCE [LARGE SCALE GENOMIC DNA]</scope>
</reference>
<dbReference type="Gene3D" id="1.25.40.790">
    <property type="match status" value="1"/>
</dbReference>
<feature type="domain" description="CCR4-NOT transcription complex subunit 1" evidence="8">
    <location>
        <begin position="626"/>
        <end position="761"/>
    </location>
</feature>
<keyword evidence="2" id="KW-0678">Repressor</keyword>
<keyword evidence="4" id="KW-0804">Transcription</keyword>
<dbReference type="Gene3D" id="1.25.40.800">
    <property type="match status" value="1"/>
</dbReference>
<proteinExistence type="predicted"/>
<feature type="domain" description="CCR4-NOT transcription complex subunit 1 CAF1-binding" evidence="9">
    <location>
        <begin position="248"/>
        <end position="464"/>
    </location>
</feature>
<evidence type="ECO:0000256" key="3">
    <source>
        <dbReference type="ARBA" id="ARBA00023015"/>
    </source>
</evidence>
<dbReference type="InParanoid" id="A7AVT0"/>
<dbReference type="GO" id="GO:0017148">
    <property type="term" value="P:negative regulation of translation"/>
    <property type="evidence" value="ECO:0007669"/>
    <property type="project" value="InterPro"/>
</dbReference>
<accession>A7AVT0</accession>
<dbReference type="FunCoup" id="A7AVT0">
    <property type="interactions" value="416"/>
</dbReference>
<dbReference type="GO" id="GO:0005634">
    <property type="term" value="C:nucleus"/>
    <property type="evidence" value="ECO:0007669"/>
    <property type="project" value="UniProtKB-SubCell"/>
</dbReference>
<organism evidence="12 13">
    <name type="scientific">Babesia bovis</name>
    <dbReference type="NCBI Taxonomy" id="5865"/>
    <lineage>
        <taxon>Eukaryota</taxon>
        <taxon>Sar</taxon>
        <taxon>Alveolata</taxon>
        <taxon>Apicomplexa</taxon>
        <taxon>Aconoidasida</taxon>
        <taxon>Piroplasmida</taxon>
        <taxon>Babesiidae</taxon>
        <taxon>Babesia</taxon>
    </lineage>
</organism>
<name>A7AVT0_BABBO</name>
<evidence type="ECO:0000256" key="6">
    <source>
        <dbReference type="SAM" id="MobiDB-lite"/>
    </source>
</evidence>
<dbReference type="eggNOG" id="KOG1831">
    <property type="taxonomic scope" value="Eukaryota"/>
</dbReference>
<keyword evidence="3" id="KW-0805">Transcription regulation</keyword>
<comment type="caution">
    <text evidence="12">The sequence shown here is derived from an EMBL/GenBank/DDBJ whole genome shotgun (WGS) entry which is preliminary data.</text>
</comment>
<dbReference type="Pfam" id="PF16417">
    <property type="entry name" value="CNOT1_TTP_bind"/>
    <property type="match status" value="1"/>
</dbReference>
<gene>
    <name evidence="12" type="ORF">BBOV_IV003100</name>
</gene>
<dbReference type="Proteomes" id="UP000002173">
    <property type="component" value="Unassembled WGS sequence"/>
</dbReference>
<dbReference type="InterPro" id="IPR040398">
    <property type="entry name" value="Not1"/>
</dbReference>
<evidence type="ECO:0000313" key="12">
    <source>
        <dbReference type="EMBL" id="EDO05906.1"/>
    </source>
</evidence>